<evidence type="ECO:0000313" key="5">
    <source>
        <dbReference type="EMBL" id="AIO01465.1"/>
    </source>
</evidence>
<evidence type="ECO:0000256" key="1">
    <source>
        <dbReference type="ARBA" id="ARBA00004496"/>
    </source>
</evidence>
<dbReference type="OrthoDB" id="20282at2759"/>
<dbReference type="VEuPathDB" id="TriTrypDB:LPMP_331730"/>
<evidence type="ECO:0000256" key="2">
    <source>
        <dbReference type="ARBA" id="ARBA00022490"/>
    </source>
</evidence>
<evidence type="ECO:0000256" key="3">
    <source>
        <dbReference type="ARBA" id="ARBA00023186"/>
    </source>
</evidence>
<dbReference type="CDD" id="cd22860">
    <property type="entry name" value="PDRG1"/>
    <property type="match status" value="1"/>
</dbReference>
<dbReference type="PANTHER" id="PTHR21162">
    <property type="entry name" value="P53 AND DNA DAMAGE-REGULATED PROTEIN"/>
    <property type="match status" value="1"/>
</dbReference>
<dbReference type="PANTHER" id="PTHR21162:SF0">
    <property type="entry name" value="P53 AND DNA DAMAGE-REGULATED PROTEIN 1"/>
    <property type="match status" value="1"/>
</dbReference>
<sequence>MKTDRNTERINIEVAAEEVTEAKQYLIDLDRRKNQYREAQRKIITKRPEEDLWILSGGSTFVSCELSHSDTLKYFEWRLQQCDNEIEEAREDLKLKVAALAELEGADSALARLYEGFDLKGVS</sequence>
<accession>A0A088S1M4</accession>
<evidence type="ECO:0000256" key="4">
    <source>
        <dbReference type="SAM" id="Coils"/>
    </source>
</evidence>
<dbReference type="EMBL" id="CP009402">
    <property type="protein sequence ID" value="AIO01465.1"/>
    <property type="molecule type" value="Genomic_DNA"/>
</dbReference>
<protein>
    <submittedName>
        <fullName evidence="5">Uncharacterized protein</fullName>
    </submittedName>
</protein>
<name>A0A088S1M4_LEIPA</name>
<evidence type="ECO:0000313" key="6">
    <source>
        <dbReference type="Proteomes" id="UP000063063"/>
    </source>
</evidence>
<dbReference type="RefSeq" id="XP_010702265.1">
    <property type="nucleotide sequence ID" value="XM_010703963.1"/>
</dbReference>
<dbReference type="InterPro" id="IPR030482">
    <property type="entry name" value="PDRG1"/>
</dbReference>
<dbReference type="GeneID" id="22578326"/>
<dbReference type="Proteomes" id="UP000063063">
    <property type="component" value="Chromosome 33"/>
</dbReference>
<dbReference type="KEGG" id="lpan:LPMP_331730"/>
<dbReference type="eggNOG" id="ENOG502S8FF">
    <property type="taxonomic scope" value="Eukaryota"/>
</dbReference>
<dbReference type="VEuPathDB" id="TriTrypDB:LPAL13_330024200"/>
<feature type="coiled-coil region" evidence="4">
    <location>
        <begin position="72"/>
        <end position="106"/>
    </location>
</feature>
<dbReference type="GO" id="GO:0005737">
    <property type="term" value="C:cytoplasm"/>
    <property type="evidence" value="ECO:0007669"/>
    <property type="project" value="UniProtKB-SubCell"/>
</dbReference>
<gene>
    <name evidence="5" type="ORF">LPMP_331730</name>
</gene>
<keyword evidence="2" id="KW-0963">Cytoplasm</keyword>
<reference evidence="5 6" key="1">
    <citation type="journal article" date="2015" name="Sci. Rep.">
        <title>The genome of Leishmania panamensis: insights into genomics of the L. (Viannia) subgenus.</title>
        <authorList>
            <person name="Llanes A."/>
            <person name="Restrepo C.M."/>
            <person name="Vecchio G.D."/>
            <person name="Anguizola F.J."/>
            <person name="Lleonart R."/>
        </authorList>
    </citation>
    <scope>NUCLEOTIDE SEQUENCE [LARGE SCALE GENOMIC DNA]</scope>
    <source>
        <strain evidence="5 6">MHOM/PA/94/PSC-1</strain>
    </source>
</reference>
<keyword evidence="3" id="KW-0143">Chaperone</keyword>
<proteinExistence type="predicted"/>
<keyword evidence="4" id="KW-0175">Coiled coil</keyword>
<dbReference type="AlphaFoldDB" id="A0A088S1M4"/>
<organism evidence="5 6">
    <name type="scientific">Leishmania panamensis</name>
    <dbReference type="NCBI Taxonomy" id="5679"/>
    <lineage>
        <taxon>Eukaryota</taxon>
        <taxon>Discoba</taxon>
        <taxon>Euglenozoa</taxon>
        <taxon>Kinetoplastea</taxon>
        <taxon>Metakinetoplastina</taxon>
        <taxon>Trypanosomatida</taxon>
        <taxon>Trypanosomatidae</taxon>
        <taxon>Leishmaniinae</taxon>
        <taxon>Leishmania</taxon>
        <taxon>Leishmania guyanensis species complex</taxon>
    </lineage>
</organism>
<comment type="subcellular location">
    <subcellularLocation>
        <location evidence="1">Cytoplasm</location>
    </subcellularLocation>
</comment>
<keyword evidence="6" id="KW-1185">Reference proteome</keyword>